<evidence type="ECO:0000313" key="3">
    <source>
        <dbReference type="EMBL" id="KAA0968653.1"/>
    </source>
</evidence>
<keyword evidence="1" id="KW-0560">Oxidoreductase</keyword>
<dbReference type="RefSeq" id="WP_149301599.1">
    <property type="nucleotide sequence ID" value="NZ_VTWH01000005.1"/>
</dbReference>
<dbReference type="NCBIfam" id="NF004835">
    <property type="entry name" value="PRK06185.1-4"/>
    <property type="match status" value="1"/>
</dbReference>
<dbReference type="NCBIfam" id="NF004834">
    <property type="entry name" value="PRK06185.1-3"/>
    <property type="match status" value="1"/>
</dbReference>
<dbReference type="Proteomes" id="UP000324738">
    <property type="component" value="Unassembled WGS sequence"/>
</dbReference>
<proteinExistence type="predicted"/>
<dbReference type="PANTHER" id="PTHR43476:SF5">
    <property type="entry name" value="FAD-DEPENDENT MONOOXYGENASE"/>
    <property type="match status" value="1"/>
</dbReference>
<dbReference type="GO" id="GO:0016491">
    <property type="term" value="F:oxidoreductase activity"/>
    <property type="evidence" value="ECO:0007669"/>
    <property type="project" value="UniProtKB-KW"/>
</dbReference>
<dbReference type="InterPro" id="IPR050631">
    <property type="entry name" value="PheA/TfdB_FAD_monoxygenase"/>
</dbReference>
<gene>
    <name evidence="3" type="ORF">FPY71_16685</name>
</gene>
<dbReference type="GO" id="GO:0071949">
    <property type="term" value="F:FAD binding"/>
    <property type="evidence" value="ECO:0007669"/>
    <property type="project" value="InterPro"/>
</dbReference>
<comment type="caution">
    <text evidence="3">The sequence shown here is derived from an EMBL/GenBank/DDBJ whole genome shotgun (WGS) entry which is preliminary data.</text>
</comment>
<feature type="domain" description="FAD-binding" evidence="2">
    <location>
        <begin position="8"/>
        <end position="347"/>
    </location>
</feature>
<sequence>MVLRELDADCAIVGGGPAGMMLAVLLAKSGIDVVLMEKHADFLRDFRGDTIHPSTLEVMREIGLLEQLLALPHTRANSLQAEIGGAQVTIADFSRLPVGCRYIAFMPQWDFLNLLAQEAKAAGLRLEMPAKVTGLIEADGRVCGVNAETADGELAVRAGLVVVAEGRKSGLREAAGLEVDNFGLPGEVLWFRLSHQPDDPPYTMSHAGPQQGLVMIDRGAFWQCGYILRSESHAAIQQKGIDAFRAMVAPALPLPASRLDEVTSFDDVQLLTIRIDRLRRWWKPGLLCIGDAAHAMSPIGGVGVNLAIQDAVAAANILTGPLRKGGVSDAHLAAVQKRREWPARLTQKLQVMMQKGAKKRREAGSTAGPPGIMRKIARWPVLAHLTGRLIGLGIRPEHVKRQKY</sequence>
<dbReference type="InterPro" id="IPR036188">
    <property type="entry name" value="FAD/NAD-bd_sf"/>
</dbReference>
<evidence type="ECO:0000313" key="4">
    <source>
        <dbReference type="Proteomes" id="UP000324738"/>
    </source>
</evidence>
<dbReference type="AlphaFoldDB" id="A0A5B0DQE8"/>
<dbReference type="InterPro" id="IPR002938">
    <property type="entry name" value="FAD-bd"/>
</dbReference>
<evidence type="ECO:0000256" key="1">
    <source>
        <dbReference type="ARBA" id="ARBA00023002"/>
    </source>
</evidence>
<dbReference type="Pfam" id="PF01494">
    <property type="entry name" value="FAD_binding_3"/>
    <property type="match status" value="1"/>
</dbReference>
<keyword evidence="4" id="KW-1185">Reference proteome</keyword>
<reference evidence="3 4" key="1">
    <citation type="submission" date="2019-08" db="EMBL/GenBank/DDBJ databases">
        <title>Aureimonas fodiniaquatilis sp. nov., isolated from a coal mine wastewater.</title>
        <authorList>
            <person name="Kim W."/>
        </authorList>
    </citation>
    <scope>NUCLEOTIDE SEQUENCE [LARGE SCALE GENOMIC DNA]</scope>
    <source>
        <strain evidence="3 4">CAU 1482</strain>
    </source>
</reference>
<dbReference type="OrthoDB" id="9791689at2"/>
<organism evidence="3 4">
    <name type="scientific">Aureimonas fodinaquatilis</name>
    <dbReference type="NCBI Taxonomy" id="2565783"/>
    <lineage>
        <taxon>Bacteria</taxon>
        <taxon>Pseudomonadati</taxon>
        <taxon>Pseudomonadota</taxon>
        <taxon>Alphaproteobacteria</taxon>
        <taxon>Hyphomicrobiales</taxon>
        <taxon>Aurantimonadaceae</taxon>
        <taxon>Aureimonas</taxon>
    </lineage>
</organism>
<dbReference type="PRINTS" id="PR00420">
    <property type="entry name" value="RNGMNOXGNASE"/>
</dbReference>
<accession>A0A5B0DQE8</accession>
<dbReference type="EMBL" id="VTWH01000005">
    <property type="protein sequence ID" value="KAA0968653.1"/>
    <property type="molecule type" value="Genomic_DNA"/>
</dbReference>
<name>A0A5B0DQE8_9HYPH</name>
<protein>
    <submittedName>
        <fullName evidence="3">FAD-dependent oxidoreductase</fullName>
    </submittedName>
</protein>
<evidence type="ECO:0000259" key="2">
    <source>
        <dbReference type="Pfam" id="PF01494"/>
    </source>
</evidence>
<dbReference type="SUPFAM" id="SSF51905">
    <property type="entry name" value="FAD/NAD(P)-binding domain"/>
    <property type="match status" value="1"/>
</dbReference>
<dbReference type="Gene3D" id="3.50.50.60">
    <property type="entry name" value="FAD/NAD(P)-binding domain"/>
    <property type="match status" value="2"/>
</dbReference>
<dbReference type="PANTHER" id="PTHR43476">
    <property type="entry name" value="3-(3-HYDROXY-PHENYL)PROPIONATE/3-HYDROXYCINNAMIC ACID HYDROXYLASE"/>
    <property type="match status" value="1"/>
</dbReference>